<feature type="region of interest" description="Disordered" evidence="1">
    <location>
        <begin position="66"/>
        <end position="212"/>
    </location>
</feature>
<feature type="compositionally biased region" description="Polar residues" evidence="1">
    <location>
        <begin position="11"/>
        <end position="21"/>
    </location>
</feature>
<feature type="compositionally biased region" description="Basic and acidic residues" evidence="1">
    <location>
        <begin position="105"/>
        <end position="118"/>
    </location>
</feature>
<proteinExistence type="predicted"/>
<feature type="compositionally biased region" description="Low complexity" evidence="1">
    <location>
        <begin position="88"/>
        <end position="101"/>
    </location>
</feature>
<feature type="domain" description="DUF4167" evidence="2">
    <location>
        <begin position="4"/>
        <end position="74"/>
    </location>
</feature>
<keyword evidence="4" id="KW-1185">Reference proteome</keyword>
<feature type="compositionally biased region" description="Basic and acidic residues" evidence="1">
    <location>
        <begin position="182"/>
        <end position="212"/>
    </location>
</feature>
<dbReference type="Proteomes" id="UP000245168">
    <property type="component" value="Unassembled WGS sequence"/>
</dbReference>
<name>A0A2U2BS04_9PROT</name>
<comment type="caution">
    <text evidence="3">The sequence shown here is derived from an EMBL/GenBank/DDBJ whole genome shotgun (WGS) entry which is preliminary data.</text>
</comment>
<dbReference type="InterPro" id="IPR025430">
    <property type="entry name" value="DUF4167"/>
</dbReference>
<feature type="region of interest" description="Disordered" evidence="1">
    <location>
        <begin position="1"/>
        <end position="32"/>
    </location>
</feature>
<dbReference type="OrthoDB" id="9816310at2"/>
<dbReference type="EMBL" id="QEXV01000005">
    <property type="protein sequence ID" value="PWE16793.1"/>
    <property type="molecule type" value="Genomic_DNA"/>
</dbReference>
<feature type="compositionally biased region" description="Basic residues" evidence="1">
    <location>
        <begin position="1"/>
        <end position="10"/>
    </location>
</feature>
<dbReference type="AlphaFoldDB" id="A0A2U2BS04"/>
<protein>
    <submittedName>
        <fullName evidence="3">DUF4167 domain-containing protein</fullName>
    </submittedName>
</protein>
<accession>A0A2U2BS04</accession>
<organism evidence="3 4">
    <name type="scientific">Marinicauda salina</name>
    <dbReference type="NCBI Taxonomy" id="2135793"/>
    <lineage>
        <taxon>Bacteria</taxon>
        <taxon>Pseudomonadati</taxon>
        <taxon>Pseudomonadota</taxon>
        <taxon>Alphaproteobacteria</taxon>
        <taxon>Maricaulales</taxon>
        <taxon>Maricaulaceae</taxon>
        <taxon>Marinicauda</taxon>
    </lineage>
</organism>
<evidence type="ECO:0000256" key="1">
    <source>
        <dbReference type="SAM" id="MobiDB-lite"/>
    </source>
</evidence>
<reference evidence="4" key="1">
    <citation type="submission" date="2018-05" db="EMBL/GenBank/DDBJ databases">
        <authorList>
            <person name="Liu B.-T."/>
        </authorList>
    </citation>
    <scope>NUCLEOTIDE SEQUENCE [LARGE SCALE GENOMIC DNA]</scope>
    <source>
        <strain evidence="4">WD6-1</strain>
    </source>
</reference>
<evidence type="ECO:0000259" key="2">
    <source>
        <dbReference type="Pfam" id="PF13763"/>
    </source>
</evidence>
<dbReference type="RefSeq" id="WP_109253516.1">
    <property type="nucleotide sequence ID" value="NZ_QEXV01000005.1"/>
</dbReference>
<dbReference type="Pfam" id="PF13763">
    <property type="entry name" value="DUF4167"/>
    <property type="match status" value="1"/>
</dbReference>
<gene>
    <name evidence="3" type="ORF">DDZ18_11390</name>
</gene>
<sequence>MKRQRGRGRKSGNQGNRSFESNGPDVKVRGNASHIHDKYLQLARDAMSSGDRVMAENYYQHAEHYLRVMQANQPKRDENSAEDGADQRGGQQKQQGQQDQPNGGGRDDRGRGRGDGKAEAAQSGDGKADGRSRRGGRSKRANGGEGGDPLQVVTPEGSDDEDGEGQSAGAESEKPKRRARKPRTDAAAEEALKKASGSDDDKDSGDKDTAAA</sequence>
<evidence type="ECO:0000313" key="4">
    <source>
        <dbReference type="Proteomes" id="UP000245168"/>
    </source>
</evidence>
<evidence type="ECO:0000313" key="3">
    <source>
        <dbReference type="EMBL" id="PWE16793.1"/>
    </source>
</evidence>